<dbReference type="Pfam" id="PF18204">
    <property type="entry name" value="PGF-CTERM"/>
    <property type="match status" value="1"/>
</dbReference>
<dbReference type="InterPro" id="IPR047676">
    <property type="entry name" value="FxLYD_dom"/>
</dbReference>
<dbReference type="InterPro" id="IPR026371">
    <property type="entry name" value="PGF_CTERM"/>
</dbReference>
<keyword evidence="5" id="KW-1185">Reference proteome</keyword>
<name>A0A1I6HHE2_9EURY</name>
<proteinExistence type="predicted"/>
<protein>
    <submittedName>
        <fullName evidence="4">PGF-CTERM protein</fullName>
    </submittedName>
</protein>
<keyword evidence="1" id="KW-0732">Signal</keyword>
<feature type="domain" description="DUF7490" evidence="3">
    <location>
        <begin position="49"/>
        <end position="149"/>
    </location>
</feature>
<accession>A0A1I6HHE2</accession>
<dbReference type="OrthoDB" id="50312at2157"/>
<evidence type="ECO:0000259" key="2">
    <source>
        <dbReference type="Pfam" id="PF18204"/>
    </source>
</evidence>
<dbReference type="EMBL" id="FOYS01000003">
    <property type="protein sequence ID" value="SFR53798.1"/>
    <property type="molecule type" value="Genomic_DNA"/>
</dbReference>
<dbReference type="RefSeq" id="WP_089880686.1">
    <property type="nucleotide sequence ID" value="NZ_FOYS01000003.1"/>
</dbReference>
<evidence type="ECO:0000256" key="1">
    <source>
        <dbReference type="ARBA" id="ARBA00022729"/>
    </source>
</evidence>
<feature type="domain" description="PGF-CTERM archaeal protein-sorting signal" evidence="2">
    <location>
        <begin position="316"/>
        <end position="338"/>
    </location>
</feature>
<dbReference type="AlphaFoldDB" id="A0A1I6HHE2"/>
<organism evidence="4 5">
    <name type="scientific">Halogeometricum limi</name>
    <dbReference type="NCBI Taxonomy" id="555875"/>
    <lineage>
        <taxon>Archaea</taxon>
        <taxon>Methanobacteriati</taxon>
        <taxon>Methanobacteriota</taxon>
        <taxon>Stenosarchaea group</taxon>
        <taxon>Halobacteria</taxon>
        <taxon>Halobacteriales</taxon>
        <taxon>Haloferacaceae</taxon>
        <taxon>Halogeometricum</taxon>
    </lineage>
</organism>
<dbReference type="GO" id="GO:0030115">
    <property type="term" value="C:S-layer"/>
    <property type="evidence" value="ECO:0007669"/>
    <property type="project" value="UniProtKB-SubCell"/>
</dbReference>
<dbReference type="NCBIfam" id="NF038353">
    <property type="entry name" value="FxLYD_dom"/>
    <property type="match status" value="1"/>
</dbReference>
<evidence type="ECO:0000313" key="5">
    <source>
        <dbReference type="Proteomes" id="UP000243250"/>
    </source>
</evidence>
<dbReference type="GO" id="GO:0005886">
    <property type="term" value="C:plasma membrane"/>
    <property type="evidence" value="ECO:0007669"/>
    <property type="project" value="UniProtKB-SubCell"/>
</dbReference>
<dbReference type="InterPro" id="IPR013783">
    <property type="entry name" value="Ig-like_fold"/>
</dbReference>
<dbReference type="Proteomes" id="UP000243250">
    <property type="component" value="Unassembled WGS sequence"/>
</dbReference>
<gene>
    <name evidence="4" type="ORF">SAMN04488124_2240</name>
</gene>
<reference evidence="5" key="1">
    <citation type="submission" date="2016-10" db="EMBL/GenBank/DDBJ databases">
        <authorList>
            <person name="Varghese N."/>
            <person name="Submissions S."/>
        </authorList>
    </citation>
    <scope>NUCLEOTIDE SEQUENCE [LARGE SCALE GENOMIC DNA]</scope>
    <source>
        <strain evidence="5">CGMCC 1.8711</strain>
    </source>
</reference>
<evidence type="ECO:0000259" key="3">
    <source>
        <dbReference type="Pfam" id="PF24318"/>
    </source>
</evidence>
<feature type="domain" description="DUF7490" evidence="3">
    <location>
        <begin position="167"/>
        <end position="270"/>
    </location>
</feature>
<evidence type="ECO:0000313" key="4">
    <source>
        <dbReference type="EMBL" id="SFR53798.1"/>
    </source>
</evidence>
<sequence>MNRDAALAGAAVGVVVVALLGVLTVPGVLADPTENGPVRPGAAELRETSIGYDESAVRGETVTLGVETRIRHWGNPTENVTLFVRVVDAESGLVETTETVDVGTLRGDGETPVTANVTVERSGGYRIETVLFRDDERIDEGARTVRGLEALTPTYARSTVSFSDREALPPLAFSVADAGENRTTLELSASLTNAGDSPSEDLSVTFVLRQADSNVVAARTTTDVEAIRPGRTATTTATATVPAEYNYYLDAVLMRDGVVLGTARTAANLDPTKRISVNETEEAVEFRVEDFESGGAAGRTATEAGTAYAAETSTSQPGFGVVAAFVALLAAALLARRHQP</sequence>
<dbReference type="Gene3D" id="2.60.40.10">
    <property type="entry name" value="Immunoglobulins"/>
    <property type="match status" value="1"/>
</dbReference>
<dbReference type="InterPro" id="IPR055913">
    <property type="entry name" value="DUF7490"/>
</dbReference>
<dbReference type="NCBIfam" id="TIGR04126">
    <property type="entry name" value="PGF_CTERM"/>
    <property type="match status" value="1"/>
</dbReference>
<dbReference type="STRING" id="555875.SAMN04488124_2240"/>
<dbReference type="Pfam" id="PF24318">
    <property type="entry name" value="DUF7490"/>
    <property type="match status" value="2"/>
</dbReference>